<keyword evidence="4" id="KW-0067">ATP-binding</keyword>
<feature type="compositionally biased region" description="Basic and acidic residues" evidence="5">
    <location>
        <begin position="1616"/>
        <end position="1630"/>
    </location>
</feature>
<feature type="compositionally biased region" description="Low complexity" evidence="5">
    <location>
        <begin position="40"/>
        <end position="65"/>
    </location>
</feature>
<feature type="compositionally biased region" description="Basic and acidic residues" evidence="5">
    <location>
        <begin position="550"/>
        <end position="563"/>
    </location>
</feature>
<dbReference type="GO" id="GO:0005524">
    <property type="term" value="F:ATP binding"/>
    <property type="evidence" value="ECO:0007669"/>
    <property type="project" value="UniProtKB-UniRule"/>
</dbReference>
<evidence type="ECO:0000256" key="1">
    <source>
        <dbReference type="ARBA" id="ARBA00022701"/>
    </source>
</evidence>
<dbReference type="PROSITE" id="PS50067">
    <property type="entry name" value="KINESIN_MOTOR_2"/>
    <property type="match status" value="1"/>
</dbReference>
<evidence type="ECO:0000256" key="4">
    <source>
        <dbReference type="PROSITE-ProRule" id="PRU00283"/>
    </source>
</evidence>
<dbReference type="PANTHER" id="PTHR47968">
    <property type="entry name" value="CENTROMERE PROTEIN E"/>
    <property type="match status" value="1"/>
</dbReference>
<dbReference type="GO" id="GO:0007018">
    <property type="term" value="P:microtubule-based movement"/>
    <property type="evidence" value="ECO:0007669"/>
    <property type="project" value="InterPro"/>
</dbReference>
<dbReference type="EMBL" id="CP016241">
    <property type="protein sequence ID" value="ANQ06185.1"/>
    <property type="molecule type" value="Genomic_DNA"/>
</dbReference>
<dbReference type="InterPro" id="IPR036961">
    <property type="entry name" value="Kinesin_motor_dom_sf"/>
</dbReference>
<feature type="region of interest" description="Disordered" evidence="5">
    <location>
        <begin position="863"/>
        <end position="919"/>
    </location>
</feature>
<protein>
    <recommendedName>
        <fullName evidence="6">Kinesin motor domain-containing protein</fullName>
    </recommendedName>
</protein>
<keyword evidence="4" id="KW-0547">Nucleotide-binding</keyword>
<evidence type="ECO:0000256" key="5">
    <source>
        <dbReference type="SAM" id="MobiDB-lite"/>
    </source>
</evidence>
<keyword evidence="8" id="KW-1185">Reference proteome</keyword>
<sequence length="2153" mass="238940">MKDSLIMDENNEALNCESVCTSGAPSEVLAIKGAGPLKKSGSSSSSRNSSRSSSRSGNRDGSSSRLKNPFVDVPDKMFNKSVTVEYNSDNDHSCERNKYKELSKQSTLNVDNNDEENATECSFGSSNSCAEGEGKSYVNFRKRACKEGGEQSRELESSTDDMIIHNALEMKEVNMCTMNEVVTCQTNKSENDKKGELEEGNLLKIQQNDSVLLEENDKNVDNVSERYEDSSGNNLDMNWNKSQIKTCIRIKPLDSVGNNLESVITQRGLNKILINYGVHSENKKCEFVVDRIFNEGSTQSDIWKSICFCIDSVFHFKNATVFAHGHTGTGKTYTMIGPDVMELIKGKKRKIRQSGRRMQPIELLLNTNSLRLPNGVAGGGGNTSGNGNSNSNSSSNNFLYERKRSCSQPIFNFPPRVMPLVNGNYCSYKKMYDSSSSAQCNGGNTSANSTGNSVVNSIVNGSTNMAPNGSMNARSYHKLNAECLSESSYYGKYEHCKTFSEYRMEYKSNVKDLQDEIRLILNSDRKGMIPRACEEIMRRLSLHRGVGGETEAHHGERAPKGSSKESGPLRGGRSGNFSGNFSGVRETYAEKTKEVFKNVKVYASYMQLYNDRIFDLLNPCTEPQPYLSTQKSKLYNNATFVSGLLTVEVASCEELIELLIDGTSNRACRITKTNEMSTRSHSIFKVELRYVNHSKPECFKSGNLLLIDLAGNEKYAASNEKLYTTEVCSINRSLSALSLCINELSKGNKNISYRNSILTRLLQDSLGGSSKTVFICTISSCVRNVRDTLSSLKLVSRAKKIQVESRGNNAYVYEEDIRKLQKELYFLRKFVFFQYITNKYESRKRLRKMKEFYFGNLSDRGESDIGGSSGDSGEVLPGKNPSVGWGGRSIPDATTQRASTEEEESNQGDANKVEPNENETTYAGIESIYNEYERKSFNSLLYQWNLNKGSIRKVRDPPVTPLAPLNGVPSKRNPWFHSNGSVNKKNVMNFIETHTIEYEVDSDEDLFGGASNDGEGEEEEDAANYAEEYAEGGEYAEEDVGRLSNVDGDYEKEGSDTEEAYPNGEMMKGEKKSLEIFPPREDSKRFTSEETCKKRATAKEGPASWVDAKLGEKEDTNVSAAKGEDGKDKTTLIPCSDKKLNGAHEKVIEVAALSANVKKLKKSGVDKNDGALVSAEGAVSTWNAPKRGTISKKAKLISASRNEGNPHRSHRKAGKKPFFLNFAMHINKRKGTSGIFKRRAEEQKAENGSELNRRKENIGKCATMQKKGRRCNTCSNDEGAGLKTNGRGDYYRRERYAQLVNSRKSANSMEVRNGSNLAPSGGVIGTSIWERGGHNSSAHGGKIGHSNGRADMTPIYASNCSKKKGDHTKGEADRQVKSIFSSESNQFGKKSSSNETVSAKGRSNGERGSPAIGSDLGHLLRLGDSKMKHHYVNNVGINNMVINRINILPNSKVVRNCNEVTSGVENKDTPRSKGEKSFSEVRKREACADEGVPEGYGHISDRGRSVSENCCFSNWKNKTIIGQNSKGKFSYYIEFDKMKDVKKYIMEGHTVGGGAKGNTDLAVPNGVEKNVKKSLTSQVEENWLKFENKLETKLGKEKEGVEGGCGGRSVVDSTNEEDKFHSKRDSDMSALEENRKKLDTLKNRYERILAESQKRDSRNVFCLSHSLGDADRGKGSVGYVNGTAAPTSGHSTTPLARSGRSLHDVERKAVNMKRADLFGDDEQITPIEVRRSGAPFNGTNGKSRQERHTYENAQGAVMGSNLDSMISSTYNIQDMIKASYREKKGRFLLRSQFSGAKHHGGDLVSNLHSLKNHHVEEHRMDGDNPIGRAVYLPNGEELQWRKKHSAGAQQVNLNGRLIYIRGNKAIVPSTYENANDKAAWLDKHTNNRQHHLASVNTVDPYGSAHHVGLERKTSKSGEISNCVVLGTHRNAANWEGHTSAVLQHRRNNPNRADGGRESHQIGKEKLSRERYSENKFREKYFLHGLHHHGDLPLKGNSMHDGYCQSRKMHKANLFAPNGSSSNYGGYAIQEGEKMRNSHYAKKHGTHGEGFQVNHLNSVIPYRSKSILNGKRQNVPYGGKGLHSGKFVVRSGFAYGERSTEDEFLPHGEDGRAVWTPPQMRFQDVNRNEISQFRVIQRGGRLCAGGVYGAGARR</sequence>
<feature type="region of interest" description="Disordered" evidence="5">
    <location>
        <begin position="1044"/>
        <end position="1063"/>
    </location>
</feature>
<proteinExistence type="inferred from homology"/>
<dbReference type="KEGG" id="pcot:PCOAH_00004150"/>
<dbReference type="Proteomes" id="UP000092716">
    <property type="component" value="Chromosome 3"/>
</dbReference>
<keyword evidence="1" id="KW-0493">Microtubule</keyword>
<feature type="region of interest" description="Disordered" evidence="5">
    <location>
        <begin position="1095"/>
        <end position="1127"/>
    </location>
</feature>
<feature type="region of interest" description="Disordered" evidence="5">
    <location>
        <begin position="1597"/>
        <end position="1630"/>
    </location>
</feature>
<evidence type="ECO:0000256" key="3">
    <source>
        <dbReference type="ARBA" id="ARBA00023175"/>
    </source>
</evidence>
<accession>A0A1B1DUD1</accession>
<dbReference type="RefSeq" id="XP_019912880.1">
    <property type="nucleotide sequence ID" value="XM_020057230.1"/>
</dbReference>
<evidence type="ECO:0000313" key="7">
    <source>
        <dbReference type="EMBL" id="ANQ06185.1"/>
    </source>
</evidence>
<gene>
    <name evidence="7" type="ORF">PCOAH_00004150</name>
</gene>
<feature type="region of interest" description="Disordered" evidence="5">
    <location>
        <begin position="375"/>
        <end position="394"/>
    </location>
</feature>
<feature type="region of interest" description="Disordered" evidence="5">
    <location>
        <begin position="544"/>
        <end position="578"/>
    </location>
</feature>
<feature type="compositionally biased region" description="Basic and acidic residues" evidence="5">
    <location>
        <begin position="1109"/>
        <end position="1127"/>
    </location>
</feature>
<feature type="region of interest" description="Disordered" evidence="5">
    <location>
        <begin position="114"/>
        <end position="133"/>
    </location>
</feature>
<dbReference type="GO" id="GO:0003777">
    <property type="term" value="F:microtubule motor activity"/>
    <property type="evidence" value="ECO:0007669"/>
    <property type="project" value="InterPro"/>
</dbReference>
<evidence type="ECO:0000313" key="8">
    <source>
        <dbReference type="Proteomes" id="UP000092716"/>
    </source>
</evidence>
<dbReference type="PANTHER" id="PTHR47968:SF36">
    <property type="entry name" value="KINESIN HEAVY CHAIN ISOFORM X1"/>
    <property type="match status" value="1"/>
</dbReference>
<dbReference type="InterPro" id="IPR027640">
    <property type="entry name" value="Kinesin-like_fam"/>
</dbReference>
<dbReference type="InterPro" id="IPR001752">
    <property type="entry name" value="Kinesin_motor_dom"/>
</dbReference>
<name>A0A1B1DUD1_9APIC</name>
<dbReference type="SMART" id="SM00129">
    <property type="entry name" value="KISc"/>
    <property type="match status" value="1"/>
</dbReference>
<dbReference type="Pfam" id="PF00225">
    <property type="entry name" value="Kinesin"/>
    <property type="match status" value="2"/>
</dbReference>
<dbReference type="OrthoDB" id="3176171at2759"/>
<reference evidence="8" key="1">
    <citation type="submission" date="2016-06" db="EMBL/GenBank/DDBJ databases">
        <title>First high quality genome sequence of Plasmodium coatneyi using continuous long reads from single molecule, real-time sequencing.</title>
        <authorList>
            <person name="Chien J.-T."/>
            <person name="Pakala S.B."/>
            <person name="Geraldo J.A."/>
            <person name="Lapp S.A."/>
            <person name="Barnwell J.W."/>
            <person name="Kissinger J.C."/>
            <person name="Galinski M.R."/>
            <person name="Humphrey J.C."/>
        </authorList>
    </citation>
    <scope>NUCLEOTIDE SEQUENCE [LARGE SCALE GENOMIC DNA]</scope>
    <source>
        <strain evidence="8">Hackeri</strain>
    </source>
</reference>
<organism evidence="7 8">
    <name type="scientific">Plasmodium coatneyi</name>
    <dbReference type="NCBI Taxonomy" id="208452"/>
    <lineage>
        <taxon>Eukaryota</taxon>
        <taxon>Sar</taxon>
        <taxon>Alveolata</taxon>
        <taxon>Apicomplexa</taxon>
        <taxon>Aconoidasida</taxon>
        <taxon>Haemosporida</taxon>
        <taxon>Plasmodiidae</taxon>
        <taxon>Plasmodium</taxon>
    </lineage>
</organism>
<feature type="compositionally biased region" description="Low complexity" evidence="5">
    <location>
        <begin position="385"/>
        <end position="394"/>
    </location>
</feature>
<dbReference type="InterPro" id="IPR027417">
    <property type="entry name" value="P-loop_NTPase"/>
</dbReference>
<dbReference type="GeneID" id="30907138"/>
<dbReference type="SUPFAM" id="SSF52540">
    <property type="entry name" value="P-loop containing nucleoside triphosphate hydrolases"/>
    <property type="match status" value="1"/>
</dbReference>
<dbReference type="VEuPathDB" id="PlasmoDB:PCOAH_00004150"/>
<feature type="compositionally biased region" description="Polar residues" evidence="5">
    <location>
        <begin position="1379"/>
        <end position="1397"/>
    </location>
</feature>
<feature type="compositionally biased region" description="Polar residues" evidence="5">
    <location>
        <begin position="119"/>
        <end position="129"/>
    </location>
</feature>
<dbReference type="GO" id="GO:0008017">
    <property type="term" value="F:microtubule binding"/>
    <property type="evidence" value="ECO:0007669"/>
    <property type="project" value="InterPro"/>
</dbReference>
<feature type="domain" description="Kinesin motor" evidence="6">
    <location>
        <begin position="243"/>
        <end position="801"/>
    </location>
</feature>
<comment type="similarity">
    <text evidence="4">Belongs to the TRAFAC class myosin-kinesin ATPase superfamily. Kinesin family.</text>
</comment>
<dbReference type="Gene3D" id="3.40.850.10">
    <property type="entry name" value="Kinesin motor domain"/>
    <property type="match status" value="2"/>
</dbReference>
<feature type="region of interest" description="Disordered" evidence="5">
    <location>
        <begin position="1379"/>
        <end position="1413"/>
    </location>
</feature>
<feature type="binding site" evidence="4">
    <location>
        <begin position="325"/>
        <end position="332"/>
    </location>
    <ligand>
        <name>ATP</name>
        <dbReference type="ChEBI" id="CHEBI:30616"/>
    </ligand>
</feature>
<feature type="region of interest" description="Disordered" evidence="5">
    <location>
        <begin position="31"/>
        <end position="72"/>
    </location>
</feature>
<keyword evidence="3 4" id="KW-0505">Motor protein</keyword>
<evidence type="ECO:0000259" key="6">
    <source>
        <dbReference type="PROSITE" id="PS50067"/>
    </source>
</evidence>
<keyword evidence="2" id="KW-0175">Coiled coil</keyword>
<evidence type="ECO:0000256" key="2">
    <source>
        <dbReference type="ARBA" id="ARBA00023054"/>
    </source>
</evidence>